<evidence type="ECO:0000313" key="2">
    <source>
        <dbReference type="Proteomes" id="UP000325081"/>
    </source>
</evidence>
<organism evidence="1 2">
    <name type="scientific">Striga asiatica</name>
    <name type="common">Asiatic witchweed</name>
    <name type="synonym">Buchnera asiatica</name>
    <dbReference type="NCBI Taxonomy" id="4170"/>
    <lineage>
        <taxon>Eukaryota</taxon>
        <taxon>Viridiplantae</taxon>
        <taxon>Streptophyta</taxon>
        <taxon>Embryophyta</taxon>
        <taxon>Tracheophyta</taxon>
        <taxon>Spermatophyta</taxon>
        <taxon>Magnoliopsida</taxon>
        <taxon>eudicotyledons</taxon>
        <taxon>Gunneridae</taxon>
        <taxon>Pentapetalae</taxon>
        <taxon>asterids</taxon>
        <taxon>lamiids</taxon>
        <taxon>Lamiales</taxon>
        <taxon>Orobanchaceae</taxon>
        <taxon>Buchnereae</taxon>
        <taxon>Striga</taxon>
    </lineage>
</organism>
<name>A0A5A7NX51_STRAF</name>
<dbReference type="AlphaFoldDB" id="A0A5A7NX51"/>
<comment type="caution">
    <text evidence="1">The sequence shown here is derived from an EMBL/GenBank/DDBJ whole genome shotgun (WGS) entry which is preliminary data.</text>
</comment>
<reference evidence="2" key="1">
    <citation type="journal article" date="2019" name="Curr. Biol.">
        <title>Genome Sequence of Striga asiatica Provides Insight into the Evolution of Plant Parasitism.</title>
        <authorList>
            <person name="Yoshida S."/>
            <person name="Kim S."/>
            <person name="Wafula E.K."/>
            <person name="Tanskanen J."/>
            <person name="Kim Y.M."/>
            <person name="Honaas L."/>
            <person name="Yang Z."/>
            <person name="Spallek T."/>
            <person name="Conn C.E."/>
            <person name="Ichihashi Y."/>
            <person name="Cheong K."/>
            <person name="Cui S."/>
            <person name="Der J.P."/>
            <person name="Gundlach H."/>
            <person name="Jiao Y."/>
            <person name="Hori C."/>
            <person name="Ishida J.K."/>
            <person name="Kasahara H."/>
            <person name="Kiba T."/>
            <person name="Kim M.S."/>
            <person name="Koo N."/>
            <person name="Laohavisit A."/>
            <person name="Lee Y.H."/>
            <person name="Lumba S."/>
            <person name="McCourt P."/>
            <person name="Mortimer J.C."/>
            <person name="Mutuku J.M."/>
            <person name="Nomura T."/>
            <person name="Sasaki-Sekimoto Y."/>
            <person name="Seto Y."/>
            <person name="Wang Y."/>
            <person name="Wakatake T."/>
            <person name="Sakakibara H."/>
            <person name="Demura T."/>
            <person name="Yamaguchi S."/>
            <person name="Yoneyama K."/>
            <person name="Manabe R.I."/>
            <person name="Nelson D.C."/>
            <person name="Schulman A.H."/>
            <person name="Timko M.P."/>
            <person name="dePamphilis C.W."/>
            <person name="Choi D."/>
            <person name="Shirasu K."/>
        </authorList>
    </citation>
    <scope>NUCLEOTIDE SEQUENCE [LARGE SCALE GENOMIC DNA]</scope>
    <source>
        <strain evidence="2">cv. UVA1</strain>
    </source>
</reference>
<proteinExistence type="predicted"/>
<sequence>MELLSINSGVSNCRTVSLVSSINLTTLGNILPRPVLVISGIKTPSLYRVSMAVKWGKPRLLSTMEVFTDGMSIWSTEYMVFAESWAASSAAARVRMVGAAEDGACQVIVGVGISEIVVDIVVVNPLEGLALTLAVAT</sequence>
<evidence type="ECO:0000313" key="1">
    <source>
        <dbReference type="EMBL" id="GER25063.1"/>
    </source>
</evidence>
<keyword evidence="2" id="KW-1185">Reference proteome</keyword>
<accession>A0A5A7NX51</accession>
<gene>
    <name evidence="1" type="ORF">STAS_00615</name>
</gene>
<dbReference type="Proteomes" id="UP000325081">
    <property type="component" value="Unassembled WGS sequence"/>
</dbReference>
<dbReference type="EMBL" id="BKCP01000001">
    <property type="protein sequence ID" value="GER25063.1"/>
    <property type="molecule type" value="Genomic_DNA"/>
</dbReference>
<protein>
    <submittedName>
        <fullName evidence="1">HOPM interactor 7</fullName>
    </submittedName>
</protein>